<dbReference type="InterPro" id="IPR036785">
    <property type="entry name" value="YkyA-like_sf"/>
</dbReference>
<reference evidence="3" key="2">
    <citation type="submission" date="2020-09" db="EMBL/GenBank/DDBJ databases">
        <authorList>
            <person name="Sun Q."/>
            <person name="Zhou Y."/>
        </authorList>
    </citation>
    <scope>NUCLEOTIDE SEQUENCE</scope>
    <source>
        <strain evidence="3">CGMCC 1.12360</strain>
    </source>
</reference>
<evidence type="ECO:0000256" key="1">
    <source>
        <dbReference type="SAM" id="Coils"/>
    </source>
</evidence>
<gene>
    <name evidence="3" type="ORF">GCM10010978_08780</name>
</gene>
<dbReference type="EMBL" id="BMEV01000011">
    <property type="protein sequence ID" value="GGH72136.1"/>
    <property type="molecule type" value="Genomic_DNA"/>
</dbReference>
<keyword evidence="2" id="KW-0732">Signal</keyword>
<evidence type="ECO:0000256" key="2">
    <source>
        <dbReference type="SAM" id="SignalP"/>
    </source>
</evidence>
<dbReference type="Proteomes" id="UP000602050">
    <property type="component" value="Unassembled WGS sequence"/>
</dbReference>
<name>A0A8J2ZRK0_9BACI</name>
<keyword evidence="4" id="KW-1185">Reference proteome</keyword>
<dbReference type="Pfam" id="PF10368">
    <property type="entry name" value="YkyA"/>
    <property type="match status" value="1"/>
</dbReference>
<dbReference type="SUPFAM" id="SSF140423">
    <property type="entry name" value="MW0975(SA0943)-like"/>
    <property type="match status" value="1"/>
</dbReference>
<evidence type="ECO:0000313" key="4">
    <source>
        <dbReference type="Proteomes" id="UP000602050"/>
    </source>
</evidence>
<protein>
    <recommendedName>
        <fullName evidence="5">Cell-wall binding lipoprotein</fullName>
    </recommendedName>
</protein>
<accession>A0A8J2ZRK0</accession>
<dbReference type="AlphaFoldDB" id="A0A8J2ZRK0"/>
<keyword evidence="1" id="KW-0175">Coiled coil</keyword>
<dbReference type="RefSeq" id="WP_229733547.1">
    <property type="nucleotide sequence ID" value="NZ_BMEV01000011.1"/>
</dbReference>
<dbReference type="InterPro" id="IPR019454">
    <property type="entry name" value="Lipoprot_YkyA-like"/>
</dbReference>
<feature type="signal peptide" evidence="2">
    <location>
        <begin position="1"/>
        <end position="28"/>
    </location>
</feature>
<sequence length="222" mass="26395">MLTRNFLLFHMMLFSLLLLLAGCAGQNASEKIYTHLEEAVQLEEDFEQQQEAITDLEREEQQIYSEIIELGMDEFDKIVNLSDQAIEIIEERRKLIDKEKESIKKSEETFLQIEPLLNDLKEEKLQQKGETMFHVMQDRYASYDELHDAYLASLELEKELYEMLKDEDLEQETLTEQINKINDSYKQVLEINDEFNELTIEYNNLKKEFYELAELDVSLEND</sequence>
<evidence type="ECO:0008006" key="5">
    <source>
        <dbReference type="Google" id="ProtNLM"/>
    </source>
</evidence>
<organism evidence="3 4">
    <name type="scientific">Compostibacillus humi</name>
    <dbReference type="NCBI Taxonomy" id="1245525"/>
    <lineage>
        <taxon>Bacteria</taxon>
        <taxon>Bacillati</taxon>
        <taxon>Bacillota</taxon>
        <taxon>Bacilli</taxon>
        <taxon>Bacillales</taxon>
        <taxon>Bacillaceae</taxon>
        <taxon>Compostibacillus</taxon>
    </lineage>
</organism>
<comment type="caution">
    <text evidence="3">The sequence shown here is derived from an EMBL/GenBank/DDBJ whole genome shotgun (WGS) entry which is preliminary data.</text>
</comment>
<dbReference type="PROSITE" id="PS51257">
    <property type="entry name" value="PROKAR_LIPOPROTEIN"/>
    <property type="match status" value="1"/>
</dbReference>
<evidence type="ECO:0000313" key="3">
    <source>
        <dbReference type="EMBL" id="GGH72136.1"/>
    </source>
</evidence>
<reference evidence="3" key="1">
    <citation type="journal article" date="2014" name="Int. J. Syst. Evol. Microbiol.">
        <title>Complete genome sequence of Corynebacterium casei LMG S-19264T (=DSM 44701T), isolated from a smear-ripened cheese.</title>
        <authorList>
            <consortium name="US DOE Joint Genome Institute (JGI-PGF)"/>
            <person name="Walter F."/>
            <person name="Albersmeier A."/>
            <person name="Kalinowski J."/>
            <person name="Ruckert C."/>
        </authorList>
    </citation>
    <scope>NUCLEOTIDE SEQUENCE</scope>
    <source>
        <strain evidence="3">CGMCC 1.12360</strain>
    </source>
</reference>
<feature type="coiled-coil region" evidence="1">
    <location>
        <begin position="39"/>
        <end position="109"/>
    </location>
</feature>
<feature type="chain" id="PRO_5039477204" description="Cell-wall binding lipoprotein" evidence="2">
    <location>
        <begin position="29"/>
        <end position="222"/>
    </location>
</feature>
<proteinExistence type="predicted"/>
<dbReference type="Gene3D" id="1.20.120.570">
    <property type="entry name" value="YkyA-like"/>
    <property type="match status" value="1"/>
</dbReference>